<name>A0A7R9LV73_9ACAR</name>
<organism evidence="20">
    <name type="scientific">Oppiella nova</name>
    <dbReference type="NCBI Taxonomy" id="334625"/>
    <lineage>
        <taxon>Eukaryota</taxon>
        <taxon>Metazoa</taxon>
        <taxon>Ecdysozoa</taxon>
        <taxon>Arthropoda</taxon>
        <taxon>Chelicerata</taxon>
        <taxon>Arachnida</taxon>
        <taxon>Acari</taxon>
        <taxon>Acariformes</taxon>
        <taxon>Sarcoptiformes</taxon>
        <taxon>Oribatida</taxon>
        <taxon>Brachypylina</taxon>
        <taxon>Oppioidea</taxon>
        <taxon>Oppiidae</taxon>
        <taxon>Oppiella</taxon>
    </lineage>
</organism>
<dbReference type="OrthoDB" id="35799at2759"/>
<keyword evidence="12" id="KW-0805">Transcription regulation</keyword>
<dbReference type="SUPFAM" id="SSF161065">
    <property type="entry name" value="ATP synthase D chain-like"/>
    <property type="match status" value="1"/>
</dbReference>
<evidence type="ECO:0000313" key="21">
    <source>
        <dbReference type="Proteomes" id="UP000728032"/>
    </source>
</evidence>
<keyword evidence="4" id="KW-0813">Transport</keyword>
<evidence type="ECO:0000259" key="19">
    <source>
        <dbReference type="PROSITE" id="PS50157"/>
    </source>
</evidence>
<comment type="similarity">
    <text evidence="3">Belongs to the ATPase d subunit family.</text>
</comment>
<evidence type="ECO:0000256" key="10">
    <source>
        <dbReference type="ARBA" id="ARBA00022792"/>
    </source>
</evidence>
<dbReference type="Pfam" id="PF05873">
    <property type="entry name" value="Mt_ATP-synt_D"/>
    <property type="match status" value="1"/>
</dbReference>
<dbReference type="InterPro" id="IPR051061">
    <property type="entry name" value="Zinc_finger_trans_reg"/>
</dbReference>
<dbReference type="GO" id="GO:0005743">
    <property type="term" value="C:mitochondrial inner membrane"/>
    <property type="evidence" value="ECO:0007669"/>
    <property type="project" value="UniProtKB-SubCell"/>
</dbReference>
<evidence type="ECO:0000256" key="12">
    <source>
        <dbReference type="ARBA" id="ARBA00023015"/>
    </source>
</evidence>
<evidence type="ECO:0000256" key="7">
    <source>
        <dbReference type="ARBA" id="ARBA00022737"/>
    </source>
</evidence>
<evidence type="ECO:0000256" key="3">
    <source>
        <dbReference type="ARBA" id="ARBA00006842"/>
    </source>
</evidence>
<evidence type="ECO:0000256" key="8">
    <source>
        <dbReference type="ARBA" id="ARBA00022771"/>
    </source>
</evidence>
<dbReference type="EMBL" id="CAJPVJ010003188">
    <property type="protein sequence ID" value="CAG2167272.1"/>
    <property type="molecule type" value="Genomic_DNA"/>
</dbReference>
<feature type="domain" description="C2H2-type" evidence="19">
    <location>
        <begin position="234"/>
        <end position="264"/>
    </location>
</feature>
<evidence type="ECO:0000256" key="18">
    <source>
        <dbReference type="PROSITE-ProRule" id="PRU00042"/>
    </source>
</evidence>
<dbReference type="AlphaFoldDB" id="A0A7R9LV73"/>
<dbReference type="PANTHER" id="PTHR46179:SF13">
    <property type="entry name" value="C2H2-TYPE DOMAIN-CONTAINING PROTEIN"/>
    <property type="match status" value="1"/>
</dbReference>
<evidence type="ECO:0000313" key="20">
    <source>
        <dbReference type="EMBL" id="CAD7648490.1"/>
    </source>
</evidence>
<evidence type="ECO:0000256" key="1">
    <source>
        <dbReference type="ARBA" id="ARBA00004123"/>
    </source>
</evidence>
<feature type="non-terminal residue" evidence="20">
    <location>
        <position position="1"/>
    </location>
</feature>
<comment type="subcellular location">
    <subcellularLocation>
        <location evidence="2">Mitochondrion inner membrane</location>
    </subcellularLocation>
    <subcellularLocation>
        <location evidence="1">Nucleus</location>
    </subcellularLocation>
</comment>
<dbReference type="GO" id="GO:0045259">
    <property type="term" value="C:proton-transporting ATP synthase complex"/>
    <property type="evidence" value="ECO:0007669"/>
    <property type="project" value="UniProtKB-KW"/>
</dbReference>
<feature type="domain" description="C2H2-type" evidence="19">
    <location>
        <begin position="182"/>
        <end position="211"/>
    </location>
</feature>
<dbReference type="SUPFAM" id="SSF57667">
    <property type="entry name" value="beta-beta-alpha zinc fingers"/>
    <property type="match status" value="3"/>
</dbReference>
<keyword evidence="11" id="KW-0862">Zinc</keyword>
<evidence type="ECO:0000256" key="16">
    <source>
        <dbReference type="ARBA" id="ARBA00023163"/>
    </source>
</evidence>
<keyword evidence="8 18" id="KW-0863">Zinc-finger</keyword>
<dbReference type="PANTHER" id="PTHR46179">
    <property type="entry name" value="ZINC FINGER PROTEIN"/>
    <property type="match status" value="1"/>
</dbReference>
<dbReference type="GO" id="GO:0008270">
    <property type="term" value="F:zinc ion binding"/>
    <property type="evidence" value="ECO:0007669"/>
    <property type="project" value="UniProtKB-KW"/>
</dbReference>
<accession>A0A7R9LV73</accession>
<keyword evidence="5" id="KW-0138">CF(0)</keyword>
<dbReference type="GO" id="GO:0015078">
    <property type="term" value="F:proton transmembrane transporter activity"/>
    <property type="evidence" value="ECO:0007669"/>
    <property type="project" value="InterPro"/>
</dbReference>
<evidence type="ECO:0000256" key="13">
    <source>
        <dbReference type="ARBA" id="ARBA00023065"/>
    </source>
</evidence>
<keyword evidence="21" id="KW-1185">Reference proteome</keyword>
<dbReference type="FunFam" id="3.30.160.60:FF:000100">
    <property type="entry name" value="Zinc finger 45-like"/>
    <property type="match status" value="1"/>
</dbReference>
<sequence length="568" mass="65243">MVKISLTIRVNDVLHELVHENKRLLNELLVSNKCLIKLKTHLTAIYERFETNITPEDRQVLSDVQQELDAVDHRSSDDRMDGECSLPSALRLLRDFSCGYLPRVNPSASSVVCVAKPLKTLLLSLLQYVKRKPLLAANKSGKSLTENIGDDYSDCNKVAKQVKKMRRKVKRVYTLDTNIRPFKCDYNGCEYKSKTKGILKTHMRVHVNNPDKVVVIPPNYSYLRQCYDLRTNSYICPEIGCQKSLANYDGIKIHTRDVHSTRSFACDYPECHKSLFSAVDNPNVFYEVLGSFAKFTGVSLTPMLCRQSRLDFGVRHSSERSYACPVDGCPKAFKCSRTLLAHSVVHKSEATIRCTVDGCAQLFRRYSQMTRHRVVVHNFAPYVRPNPKRRIKYACEWPGCDYKGTTDRLKLHKLTHTGEKPCACDWPECGKRFATPKCLRDHKNIHYNRKPYACHWPGCAYRCIFPVIHIEVFTDRSSAEREAMAAKRITQSAIDWTKFAQIVPKTERQMFNAFKAKSDGYLRRMLSYPETAPKIDWAYYKQNITAKSVVDQLEASYKALNITYPVDN</sequence>
<keyword evidence="13" id="KW-0406">Ion transport</keyword>
<dbReference type="SMART" id="SM00355">
    <property type="entry name" value="ZnF_C2H2"/>
    <property type="match status" value="6"/>
</dbReference>
<dbReference type="PROSITE" id="PS50157">
    <property type="entry name" value="ZINC_FINGER_C2H2_2"/>
    <property type="match status" value="4"/>
</dbReference>
<gene>
    <name evidence="20" type="ORF">ONB1V03_LOCUS6781</name>
</gene>
<evidence type="ECO:0000256" key="2">
    <source>
        <dbReference type="ARBA" id="ARBA00004273"/>
    </source>
</evidence>
<keyword evidence="9" id="KW-0375">Hydrogen ion transport</keyword>
<dbReference type="Proteomes" id="UP000728032">
    <property type="component" value="Unassembled WGS sequence"/>
</dbReference>
<dbReference type="InterPro" id="IPR008689">
    <property type="entry name" value="ATP_synth_F0_dsu_mt"/>
</dbReference>
<keyword evidence="14" id="KW-0496">Mitochondrion</keyword>
<dbReference type="InterPro" id="IPR013087">
    <property type="entry name" value="Znf_C2H2_type"/>
</dbReference>
<reference evidence="20" key="1">
    <citation type="submission" date="2020-11" db="EMBL/GenBank/DDBJ databases">
        <authorList>
            <person name="Tran Van P."/>
        </authorList>
    </citation>
    <scope>NUCLEOTIDE SEQUENCE</scope>
</reference>
<keyword evidence="10" id="KW-0999">Mitochondrion inner membrane</keyword>
<evidence type="ECO:0000256" key="17">
    <source>
        <dbReference type="ARBA" id="ARBA00023242"/>
    </source>
</evidence>
<dbReference type="GO" id="GO:0006357">
    <property type="term" value="P:regulation of transcription by RNA polymerase II"/>
    <property type="evidence" value="ECO:0007669"/>
    <property type="project" value="TreeGrafter"/>
</dbReference>
<dbReference type="GO" id="GO:0005634">
    <property type="term" value="C:nucleus"/>
    <property type="evidence" value="ECO:0007669"/>
    <property type="project" value="UniProtKB-SubCell"/>
</dbReference>
<keyword evidence="7" id="KW-0677">Repeat</keyword>
<evidence type="ECO:0000256" key="11">
    <source>
        <dbReference type="ARBA" id="ARBA00022833"/>
    </source>
</evidence>
<evidence type="ECO:0000256" key="6">
    <source>
        <dbReference type="ARBA" id="ARBA00022723"/>
    </source>
</evidence>
<keyword evidence="17" id="KW-0539">Nucleus</keyword>
<evidence type="ECO:0000256" key="15">
    <source>
        <dbReference type="ARBA" id="ARBA00023136"/>
    </source>
</evidence>
<feature type="domain" description="C2H2-type" evidence="19">
    <location>
        <begin position="322"/>
        <end position="351"/>
    </location>
</feature>
<keyword evidence="6" id="KW-0479">Metal-binding</keyword>
<proteinExistence type="inferred from homology"/>
<evidence type="ECO:0000256" key="14">
    <source>
        <dbReference type="ARBA" id="ARBA00023128"/>
    </source>
</evidence>
<dbReference type="PROSITE" id="PS00028">
    <property type="entry name" value="ZINC_FINGER_C2H2_1"/>
    <property type="match status" value="4"/>
</dbReference>
<protein>
    <recommendedName>
        <fullName evidence="19">C2H2-type domain-containing protein</fullName>
    </recommendedName>
</protein>
<evidence type="ECO:0000256" key="9">
    <source>
        <dbReference type="ARBA" id="ARBA00022781"/>
    </source>
</evidence>
<keyword evidence="15" id="KW-0472">Membrane</keyword>
<dbReference type="Gene3D" id="3.30.160.60">
    <property type="entry name" value="Classic Zinc Finger"/>
    <property type="match status" value="4"/>
</dbReference>
<dbReference type="InterPro" id="IPR036228">
    <property type="entry name" value="ATP_synth_F0_dsu_sf_mt"/>
</dbReference>
<evidence type="ECO:0000256" key="5">
    <source>
        <dbReference type="ARBA" id="ARBA00022547"/>
    </source>
</evidence>
<dbReference type="GO" id="GO:0015986">
    <property type="term" value="P:proton motive force-driven ATP synthesis"/>
    <property type="evidence" value="ECO:0007669"/>
    <property type="project" value="InterPro"/>
</dbReference>
<feature type="domain" description="C2H2-type" evidence="19">
    <location>
        <begin position="422"/>
        <end position="451"/>
    </location>
</feature>
<keyword evidence="16" id="KW-0804">Transcription</keyword>
<dbReference type="Pfam" id="PF00096">
    <property type="entry name" value="zf-C2H2"/>
    <property type="match status" value="1"/>
</dbReference>
<dbReference type="InterPro" id="IPR036236">
    <property type="entry name" value="Znf_C2H2_sf"/>
</dbReference>
<evidence type="ECO:0000256" key="4">
    <source>
        <dbReference type="ARBA" id="ARBA00022448"/>
    </source>
</evidence>
<dbReference type="Gene3D" id="6.10.280.70">
    <property type="match status" value="1"/>
</dbReference>
<dbReference type="EMBL" id="OC918013">
    <property type="protein sequence ID" value="CAD7648490.1"/>
    <property type="molecule type" value="Genomic_DNA"/>
</dbReference>